<dbReference type="CDD" id="cd00112">
    <property type="entry name" value="LDLa"/>
    <property type="match status" value="1"/>
</dbReference>
<keyword evidence="4" id="KW-1015">Disulfide bond</keyword>
<feature type="compositionally biased region" description="Polar residues" evidence="5">
    <location>
        <begin position="318"/>
        <end position="329"/>
    </location>
</feature>
<dbReference type="PANTHER" id="PTHR12630:SF1">
    <property type="entry name" value="GLUCOSIDASE 2 SUBUNIT BETA"/>
    <property type="match status" value="1"/>
</dbReference>
<evidence type="ECO:0000256" key="6">
    <source>
        <dbReference type="SAM" id="SignalP"/>
    </source>
</evidence>
<dbReference type="PANTHER" id="PTHR12630">
    <property type="entry name" value="N-LINKED OLIGOSACCHARIDE PROCESSING"/>
    <property type="match status" value="1"/>
</dbReference>
<evidence type="ECO:0000259" key="7">
    <source>
        <dbReference type="PROSITE" id="PS51914"/>
    </source>
</evidence>
<feature type="compositionally biased region" description="Basic and acidic residues" evidence="5">
    <location>
        <begin position="175"/>
        <end position="202"/>
    </location>
</feature>
<evidence type="ECO:0000256" key="3">
    <source>
        <dbReference type="ARBA" id="ARBA00022824"/>
    </source>
</evidence>
<evidence type="ECO:0000256" key="2">
    <source>
        <dbReference type="ARBA" id="ARBA00022729"/>
    </source>
</evidence>
<dbReference type="InterPro" id="IPR009011">
    <property type="entry name" value="Man6P_isomerase_rcpt-bd_dom_sf"/>
</dbReference>
<keyword evidence="2 6" id="KW-0732">Signal</keyword>
<sequence length="564" mass="60355">MDTTRYACLALLGMLCVAEAAPTLLRGIDPALAASYSPQQGSFTCLDGRSQISTDRLNDDYCDCIDGSDEPGTSACAVGHFFCRNRGHTSKRLNSSMVDDGVCDCCDGSDEQPGRCKNTCKEEGSVRRAELKAQAKAYALGFGKREGYVKEAVQKKADWTHELSGLDAQIKSEDASVKKLQDRKDAAEAAEKADRDREDARKAASSVPTPEPIIDQLAANQAVDESSGAGASDNVANDDYEAAGETVPEDEATTQEAVEGAAEEAGEAASSGKTEEEMAQERMAQWIKSDSPAPPPPPTPELQQLLEKARAAAKQFPAPQQTGEPSLQQDESRPDAQEQTSTEARPEQPEASAQQAEAEAAEAAAQAPAGWLGKTLDTLRGFVGLAPASPSEPGKLTALSAAATAARDKYNAAHNSLSEKQRRQSELQGLLNQDYGPDDAYLTLHARCFDTKADKYTYEMCLFGSAAQKDAHLHTGLGQWDGFKDGYSIASFTNGQHCWQGPPRSLQVSIKCGSIEQVSKVDEPNRCEYTAEFATPAACSPSLVEQAQRESTAAEQDLKGHDEL</sequence>
<reference evidence="8 9" key="1">
    <citation type="journal article" date="2024" name="Nat. Commun.">
        <title>Phylogenomics reveals the evolutionary origins of lichenization in chlorophyte algae.</title>
        <authorList>
            <person name="Puginier C."/>
            <person name="Libourel C."/>
            <person name="Otte J."/>
            <person name="Skaloud P."/>
            <person name="Haon M."/>
            <person name="Grisel S."/>
            <person name="Petersen M."/>
            <person name="Berrin J.G."/>
            <person name="Delaux P.M."/>
            <person name="Dal Grande F."/>
            <person name="Keller J."/>
        </authorList>
    </citation>
    <scope>NUCLEOTIDE SEQUENCE [LARGE SCALE GENOMIC DNA]</scope>
    <source>
        <strain evidence="8 9">SAG 2145</strain>
    </source>
</reference>
<protein>
    <recommendedName>
        <fullName evidence="1">Glucosidase 2 subunit beta</fullName>
    </recommendedName>
</protein>
<dbReference type="InterPro" id="IPR044865">
    <property type="entry name" value="MRH_dom"/>
</dbReference>
<gene>
    <name evidence="8" type="ORF">WJX74_010977</name>
</gene>
<evidence type="ECO:0000313" key="9">
    <source>
        <dbReference type="Proteomes" id="UP001438707"/>
    </source>
</evidence>
<name>A0AAW1QML7_9CHLO</name>
<proteinExistence type="predicted"/>
<dbReference type="SUPFAM" id="SSF50911">
    <property type="entry name" value="Mannose 6-phosphate receptor domain"/>
    <property type="match status" value="1"/>
</dbReference>
<organism evidence="8 9">
    <name type="scientific">Apatococcus lobatus</name>
    <dbReference type="NCBI Taxonomy" id="904363"/>
    <lineage>
        <taxon>Eukaryota</taxon>
        <taxon>Viridiplantae</taxon>
        <taxon>Chlorophyta</taxon>
        <taxon>core chlorophytes</taxon>
        <taxon>Trebouxiophyceae</taxon>
        <taxon>Chlorellales</taxon>
        <taxon>Chlorellaceae</taxon>
        <taxon>Apatococcus</taxon>
    </lineage>
</organism>
<dbReference type="GO" id="GO:0017177">
    <property type="term" value="C:glucosidase II complex"/>
    <property type="evidence" value="ECO:0007669"/>
    <property type="project" value="TreeGrafter"/>
</dbReference>
<feature type="domain" description="MRH" evidence="7">
    <location>
        <begin position="446"/>
        <end position="541"/>
    </location>
</feature>
<evidence type="ECO:0000256" key="1">
    <source>
        <dbReference type="ARBA" id="ARBA00022387"/>
    </source>
</evidence>
<dbReference type="AlphaFoldDB" id="A0AAW1QML7"/>
<comment type="caution">
    <text evidence="8">The sequence shown here is derived from an EMBL/GenBank/DDBJ whole genome shotgun (WGS) entry which is preliminary data.</text>
</comment>
<dbReference type="InterPro" id="IPR039794">
    <property type="entry name" value="Gtb1-like"/>
</dbReference>
<evidence type="ECO:0000256" key="5">
    <source>
        <dbReference type="SAM" id="MobiDB-lite"/>
    </source>
</evidence>
<feature type="region of interest" description="Disordered" evidence="5">
    <location>
        <begin position="540"/>
        <end position="564"/>
    </location>
</feature>
<evidence type="ECO:0000256" key="4">
    <source>
        <dbReference type="ARBA" id="ARBA00023157"/>
    </source>
</evidence>
<dbReference type="Proteomes" id="UP001438707">
    <property type="component" value="Unassembled WGS sequence"/>
</dbReference>
<dbReference type="InterPro" id="IPR036607">
    <property type="entry name" value="PRKCSH"/>
</dbReference>
<dbReference type="InterPro" id="IPR028146">
    <property type="entry name" value="PRKCSH_N"/>
</dbReference>
<keyword evidence="3" id="KW-0256">Endoplasmic reticulum</keyword>
<feature type="region of interest" description="Disordered" evidence="5">
    <location>
        <begin position="243"/>
        <end position="366"/>
    </location>
</feature>
<feature type="chain" id="PRO_5043676897" description="Glucosidase 2 subunit beta" evidence="6">
    <location>
        <begin position="21"/>
        <end position="564"/>
    </location>
</feature>
<feature type="compositionally biased region" description="Low complexity" evidence="5">
    <location>
        <begin position="349"/>
        <end position="366"/>
    </location>
</feature>
<dbReference type="EMBL" id="JALJOS010000033">
    <property type="protein sequence ID" value="KAK9822351.1"/>
    <property type="molecule type" value="Genomic_DNA"/>
</dbReference>
<dbReference type="GO" id="GO:0006491">
    <property type="term" value="P:N-glycan processing"/>
    <property type="evidence" value="ECO:0007669"/>
    <property type="project" value="TreeGrafter"/>
</dbReference>
<dbReference type="Gene3D" id="2.70.130.10">
    <property type="entry name" value="Mannose-6-phosphate receptor binding domain"/>
    <property type="match status" value="1"/>
</dbReference>
<feature type="compositionally biased region" description="Polar residues" evidence="5">
    <location>
        <begin position="543"/>
        <end position="554"/>
    </location>
</feature>
<feature type="region of interest" description="Disordered" evidence="5">
    <location>
        <begin position="175"/>
        <end position="213"/>
    </location>
</feature>
<evidence type="ECO:0000313" key="8">
    <source>
        <dbReference type="EMBL" id="KAK9822351.1"/>
    </source>
</evidence>
<dbReference type="PROSITE" id="PS51914">
    <property type="entry name" value="MRH"/>
    <property type="match status" value="1"/>
</dbReference>
<feature type="signal peptide" evidence="6">
    <location>
        <begin position="1"/>
        <end position="20"/>
    </location>
</feature>
<dbReference type="InterPro" id="IPR002172">
    <property type="entry name" value="LDrepeatLR_classA_rpt"/>
</dbReference>
<feature type="compositionally biased region" description="Acidic residues" evidence="5">
    <location>
        <begin position="243"/>
        <end position="253"/>
    </location>
</feature>
<dbReference type="Pfam" id="PF12999">
    <property type="entry name" value="PRKCSH-like"/>
    <property type="match status" value="1"/>
</dbReference>
<dbReference type="Pfam" id="PF13015">
    <property type="entry name" value="PRKCSH_1"/>
    <property type="match status" value="1"/>
</dbReference>
<keyword evidence="9" id="KW-1185">Reference proteome</keyword>
<accession>A0AAW1QML7</accession>